<dbReference type="Gene3D" id="3.40.50.300">
    <property type="entry name" value="P-loop containing nucleotide triphosphate hydrolases"/>
    <property type="match status" value="2"/>
</dbReference>
<organism evidence="3 4">
    <name type="scientific">Mycolicibacterium peregrinum</name>
    <name type="common">Mycobacterium peregrinum</name>
    <dbReference type="NCBI Taxonomy" id="43304"/>
    <lineage>
        <taxon>Bacteria</taxon>
        <taxon>Bacillati</taxon>
        <taxon>Actinomycetota</taxon>
        <taxon>Actinomycetes</taxon>
        <taxon>Mycobacteriales</taxon>
        <taxon>Mycobacteriaceae</taxon>
        <taxon>Mycolicibacterium</taxon>
    </lineage>
</organism>
<dbReference type="PROSITE" id="PS51194">
    <property type="entry name" value="HELICASE_CTER"/>
    <property type="match status" value="1"/>
</dbReference>
<dbReference type="InterPro" id="IPR050742">
    <property type="entry name" value="Helicase_Restrict-Modif_Enz"/>
</dbReference>
<dbReference type="PANTHER" id="PTHR47396:SF1">
    <property type="entry name" value="ATP-DEPENDENT HELICASE IRC3-RELATED"/>
    <property type="match status" value="1"/>
</dbReference>
<dbReference type="EMBL" id="LZSY01000158">
    <property type="protein sequence ID" value="OBB84691.1"/>
    <property type="molecule type" value="Genomic_DNA"/>
</dbReference>
<evidence type="ECO:0008006" key="5">
    <source>
        <dbReference type="Google" id="ProtNLM"/>
    </source>
</evidence>
<accession>A0A1A0VNB4</accession>
<dbReference type="RefSeq" id="WP_064886409.1">
    <property type="nucleotide sequence ID" value="NZ_LZSY01000158.1"/>
</dbReference>
<dbReference type="SUPFAM" id="SSF55874">
    <property type="entry name" value="ATPase domain of HSP90 chaperone/DNA topoisomerase II/histidine kinase"/>
    <property type="match status" value="1"/>
</dbReference>
<evidence type="ECO:0000313" key="4">
    <source>
        <dbReference type="Proteomes" id="UP000094008"/>
    </source>
</evidence>
<dbReference type="GO" id="GO:0003677">
    <property type="term" value="F:DNA binding"/>
    <property type="evidence" value="ECO:0007669"/>
    <property type="project" value="InterPro"/>
</dbReference>
<dbReference type="GO" id="GO:0005829">
    <property type="term" value="C:cytosol"/>
    <property type="evidence" value="ECO:0007669"/>
    <property type="project" value="TreeGrafter"/>
</dbReference>
<evidence type="ECO:0000259" key="2">
    <source>
        <dbReference type="PROSITE" id="PS51194"/>
    </source>
</evidence>
<dbReference type="SMART" id="SM00487">
    <property type="entry name" value="DEXDc"/>
    <property type="match status" value="1"/>
</dbReference>
<dbReference type="SMART" id="SM00490">
    <property type="entry name" value="HELICc"/>
    <property type="match status" value="1"/>
</dbReference>
<dbReference type="SUPFAM" id="SSF52540">
    <property type="entry name" value="P-loop containing nucleoside triphosphate hydrolases"/>
    <property type="match status" value="1"/>
</dbReference>
<dbReference type="PROSITE" id="PS51192">
    <property type="entry name" value="HELICASE_ATP_BIND_1"/>
    <property type="match status" value="1"/>
</dbReference>
<proteinExistence type="predicted"/>
<dbReference type="InterPro" id="IPR014001">
    <property type="entry name" value="Helicase_ATP-bd"/>
</dbReference>
<gene>
    <name evidence="3" type="ORF">A5779_05785</name>
</gene>
<reference evidence="4" key="1">
    <citation type="submission" date="2016-06" db="EMBL/GenBank/DDBJ databases">
        <authorList>
            <person name="Sutton G."/>
            <person name="Brinkac L."/>
            <person name="Sanka R."/>
            <person name="Adams M."/>
            <person name="Lau E."/>
            <person name="Mehaffy C."/>
            <person name="Tameris M."/>
            <person name="Hatherill M."/>
            <person name="Hanekom W."/>
            <person name="Mahomed H."/>
            <person name="Mcshane H."/>
        </authorList>
    </citation>
    <scope>NUCLEOTIDE SEQUENCE [LARGE SCALE GENOMIC DNA]</scope>
    <source>
        <strain evidence="4">852002-10433_SCH5171157</strain>
    </source>
</reference>
<dbReference type="GO" id="GO:0016787">
    <property type="term" value="F:hydrolase activity"/>
    <property type="evidence" value="ECO:0007669"/>
    <property type="project" value="InterPro"/>
</dbReference>
<dbReference type="GO" id="GO:0005524">
    <property type="term" value="F:ATP binding"/>
    <property type="evidence" value="ECO:0007669"/>
    <property type="project" value="InterPro"/>
</dbReference>
<dbReference type="Pfam" id="PF04851">
    <property type="entry name" value="ResIII"/>
    <property type="match status" value="1"/>
</dbReference>
<dbReference type="InterPro" id="IPR006935">
    <property type="entry name" value="Helicase/UvrB_N"/>
</dbReference>
<dbReference type="InterPro" id="IPR027417">
    <property type="entry name" value="P-loop_NTPase"/>
</dbReference>
<comment type="caution">
    <text evidence="3">The sequence shown here is derived from an EMBL/GenBank/DDBJ whole genome shotgun (WGS) entry which is preliminary data.</text>
</comment>
<sequence>MVARGWSDPDLALEGLVDEFRDKCIRVYREDPNRVEEDAGKERGIAEGGYGRKQIQELVQNAADALQGSPGRVQVTLTTEALYVANEGRPFEDSGVRALLYTHLSNKTGTEIGRFGLGFKSISGISDSPQIFSRSVSFEFSREQSAQELSKELGHQYGPADVPALRLAWTLTATSEFRADAVLADLAAWATTIVKVPLKRGAAEQLSDEINEFDESFNLFAPHVRILDLVDGVSGRERHFKAAKKGKRVTLTTEDGDREWLVVSAEHKPSLKALDSAGHAARRESVTVSWALPLTGRVEVGQLSAFFPVKSDLTLSGRVNAPWKLSDDRINVIECEFNYEILTRVVPQLVVAARKDLIAGRAYGRYIDVLPARGKESRSWADKVVNEPVFQALRDSRCLPDLDGELRAPSALQRIPDDVAELAGRWSAATGNRGAWVHPDCTTTTERRSKVDRLLQDDDRIKPPGRVMHWLQSVVADPKPAQSAAAIELAAELVRKGGNVEMDVRDARIVLLENGSLAQPVRGRCFLRTSPTQTGTSFVAEAVARPASTADALKHLGITVFEDGGEMLQLLTELRHTGKVDWDELWMAMRGSGVQLVHEAFDNVLGGHAAQVVRVRDGHGRWVLPEGLHLAGEFLKPLKEDGAYLVDGDYHAADHQILYLLGVRSRPWRSAVHSNEKWVRRYLSVVRERLGEEMGLGLQARQGIEVDGIDSVLGPLECLPDLSVTNKLALSAAVINDVEVSRVRVSHPNVSRTGRFTAPELWWVREHGLLQTTLGAVPVTEAFVAEVPDVPEGLIPCVSQLVLSSDAEHVLGLKREMADLDPSGFDSLVQAHVKRDDVLRVGQAYAWWCWTHQGLEPPDHLWVCRSGQWTEEDRKAVAVVHRKEAYDELGEFGVPCLLVDSVEDVHTLSEFWGCLEGRDLPVTYSYDTSAESELLTDVFPVLDALPGADELEGLVLQKCLSISKVAAVPGQPAVQVVCDAGREADRILVTGTTDREILKQALECLLYDSSDRQVDLLLTDMERRRNSARIRAIRHASTDAERLLMFAGEERLRTLVPKDALNYLINDGLVEPHGLDLANLCVTMLGVRALERACKVDPSGLPVPPPSTWSGSFNTRDWVKRLGFGDEWAGQKARRRNKPTEYIDGPTQLDELHDYQQVVSQRLAGLLRGFGPRRGIVSLPTGAGKTRVAVQTVIQSIRDGSLDGLAHGTVFSGPILWLADGEELCEQAIDAWSYLWRALGRQDTQLILSRFWANYEMEEEAAGVQVVVATWQKILARAVDNESFAWLADAPIVIIDEAHGAYTPSYTRILEWLGRGTRERDKPLIGLTATPFRGRRDSAQTELLLKRFDDNCLDDGVFGDEHPQVRLQRDRVLARASLEILGGVSIDLSVKELDEFKSMGWLSKSAEIRLGRDEDRTRTIVDSILSKPADWQIVVFAASVENAQTLATLLTLHGRPAASIDQDTSPEDRRVAVERFKSGELKVLTNYAVLSQGFDAPKTDAVYITRPTSSEVRYQQMVGRGLRGPKNGGTEEVLIVNMLDNIVEFGDSIVYQTLKDITEEERDGEPAGV</sequence>
<evidence type="ECO:0000313" key="3">
    <source>
        <dbReference type="EMBL" id="OBB84691.1"/>
    </source>
</evidence>
<feature type="domain" description="Helicase ATP-binding" evidence="1">
    <location>
        <begin position="1166"/>
        <end position="1349"/>
    </location>
</feature>
<dbReference type="InterPro" id="IPR001650">
    <property type="entry name" value="Helicase_C-like"/>
</dbReference>
<dbReference type="PANTHER" id="PTHR47396">
    <property type="entry name" value="TYPE I RESTRICTION ENZYME ECOKI R PROTEIN"/>
    <property type="match status" value="1"/>
</dbReference>
<protein>
    <recommendedName>
        <fullName evidence="5">Helicase</fullName>
    </recommendedName>
</protein>
<dbReference type="NCBIfam" id="NF047352">
    <property type="entry name" value="P_loop_sacsin"/>
    <property type="match status" value="1"/>
</dbReference>
<evidence type="ECO:0000259" key="1">
    <source>
        <dbReference type="PROSITE" id="PS51192"/>
    </source>
</evidence>
<feature type="domain" description="Helicase C-terminal" evidence="2">
    <location>
        <begin position="1420"/>
        <end position="1562"/>
    </location>
</feature>
<name>A0A1A0VNB4_MYCPR</name>
<dbReference type="InterPro" id="IPR036890">
    <property type="entry name" value="HATPase_C_sf"/>
</dbReference>
<dbReference type="Pfam" id="PF00271">
    <property type="entry name" value="Helicase_C"/>
    <property type="match status" value="1"/>
</dbReference>
<dbReference type="Proteomes" id="UP000094008">
    <property type="component" value="Unassembled WGS sequence"/>
</dbReference>